<comment type="caution">
    <text evidence="2">The sequence shown here is derived from an EMBL/GenBank/DDBJ whole genome shotgun (WGS) entry which is preliminary data.</text>
</comment>
<keyword evidence="3" id="KW-1185">Reference proteome</keyword>
<gene>
    <name evidence="2" type="ORF">C4F49_14985</name>
</gene>
<dbReference type="Proteomes" id="UP000616201">
    <property type="component" value="Unassembled WGS sequence"/>
</dbReference>
<accession>A0A928YRS5</accession>
<dbReference type="RefSeq" id="WP_196936841.1">
    <property type="nucleotide sequence ID" value="NZ_MU158698.1"/>
</dbReference>
<evidence type="ECO:0000313" key="2">
    <source>
        <dbReference type="EMBL" id="MBE8714987.1"/>
    </source>
</evidence>
<dbReference type="AlphaFoldDB" id="A0A928YRS5"/>
<protein>
    <submittedName>
        <fullName evidence="2">DUF1801 domain-containing protein</fullName>
    </submittedName>
</protein>
<sequence>MGKLADIKTKPTEIDASEFLASVEDKQRREDSFAIVRLLEELTGEVAKMWGASLIGFGHLIYKSPKTGREVEWFKVGFSPRKSNLSIHLVADLNLYSDLFDKLGKHKLGSGCLYITKLSDVNVDVLKSILKGAFETK</sequence>
<evidence type="ECO:0000313" key="3">
    <source>
        <dbReference type="Proteomes" id="UP000616201"/>
    </source>
</evidence>
<reference evidence="2" key="1">
    <citation type="submission" date="2018-02" db="EMBL/GenBank/DDBJ databases">
        <authorList>
            <person name="Vasarhelyi B.M."/>
            <person name="Deshmukh S."/>
            <person name="Balint B."/>
            <person name="Kukolya J."/>
        </authorList>
    </citation>
    <scope>NUCLEOTIDE SEQUENCE</scope>
    <source>
        <strain evidence="2">KB22</strain>
    </source>
</reference>
<dbReference type="Pfam" id="PF08818">
    <property type="entry name" value="DUF1801"/>
    <property type="match status" value="1"/>
</dbReference>
<dbReference type="InterPro" id="IPR014922">
    <property type="entry name" value="YdhG-like"/>
</dbReference>
<name>A0A928YRS5_9SPHI</name>
<evidence type="ECO:0000259" key="1">
    <source>
        <dbReference type="Pfam" id="PF08818"/>
    </source>
</evidence>
<organism evidence="2 3">
    <name type="scientific">Sphingobacterium hungaricum</name>
    <dbReference type="NCBI Taxonomy" id="2082723"/>
    <lineage>
        <taxon>Bacteria</taxon>
        <taxon>Pseudomonadati</taxon>
        <taxon>Bacteroidota</taxon>
        <taxon>Sphingobacteriia</taxon>
        <taxon>Sphingobacteriales</taxon>
        <taxon>Sphingobacteriaceae</taxon>
        <taxon>Sphingobacterium</taxon>
    </lineage>
</organism>
<feature type="domain" description="YdhG-like" evidence="1">
    <location>
        <begin position="36"/>
        <end position="132"/>
    </location>
</feature>
<dbReference type="EMBL" id="PRDK01000009">
    <property type="protein sequence ID" value="MBE8714987.1"/>
    <property type="molecule type" value="Genomic_DNA"/>
</dbReference>
<proteinExistence type="predicted"/>